<evidence type="ECO:0000313" key="11">
    <source>
        <dbReference type="EMBL" id="EAR20941.1"/>
    </source>
</evidence>
<dbReference type="PANTHER" id="PTHR35869">
    <property type="entry name" value="OUTER-MEMBRANE LIPOPROTEIN CARRIER PROTEIN"/>
    <property type="match status" value="1"/>
</dbReference>
<keyword evidence="12" id="KW-1185">Reference proteome</keyword>
<evidence type="ECO:0000256" key="10">
    <source>
        <dbReference type="HAMAP-Rule" id="MF_00240"/>
    </source>
</evidence>
<sequence>MLPWEPGAAIDAIQALQQYYDSVHTLTGRFVQETRAEDGSRIDASSGAFALARPNRFDWLYEKPYRQRIVADGKRLWVYDVELRQATARSLDEVLGVGPALLLSGRFSDLQRSFELKDLGAGWIRLRPKTGQWDFQRLRLHMAQGVPDVIELDNGLDQKTRLGLRDLQRNPRLDPQRFQFTPPEGVDVLGLGLKAATPR</sequence>
<keyword evidence="11" id="KW-0449">Lipoprotein</keyword>
<dbReference type="PANTHER" id="PTHR35869:SF1">
    <property type="entry name" value="OUTER-MEMBRANE LIPOPROTEIN CARRIER PROTEIN"/>
    <property type="match status" value="1"/>
</dbReference>
<evidence type="ECO:0000256" key="3">
    <source>
        <dbReference type="ARBA" id="ARBA00011245"/>
    </source>
</evidence>
<keyword evidence="7 10" id="KW-0574">Periplasm</keyword>
<evidence type="ECO:0000313" key="12">
    <source>
        <dbReference type="Proteomes" id="UP000003374"/>
    </source>
</evidence>
<comment type="function">
    <text evidence="10">Participates in the translocation of lipoproteins from the inner membrane to the outer membrane. Only forms a complex with a lipoprotein if the residue after the N-terminal Cys is not an aspartate (The Asp acts as a targeting signal to indicate that the lipoprotein should stay in the inner membrane).</text>
</comment>
<dbReference type="STRING" id="314278.NB231_00110"/>
<protein>
    <recommendedName>
        <fullName evidence="4 10">Outer-membrane lipoprotein carrier protein</fullName>
    </recommendedName>
</protein>
<keyword evidence="5 10" id="KW-0813">Transport</keyword>
<dbReference type="AlphaFoldDB" id="A4BTI5"/>
<dbReference type="GO" id="GO:0042597">
    <property type="term" value="C:periplasmic space"/>
    <property type="evidence" value="ECO:0007669"/>
    <property type="project" value="UniProtKB-SubCell"/>
</dbReference>
<dbReference type="HOGENOM" id="CLU_087560_0_0_6"/>
<name>A4BTI5_9GAMM</name>
<keyword evidence="9 10" id="KW-0143">Chaperone</keyword>
<reference evidence="11 12" key="1">
    <citation type="submission" date="2006-02" db="EMBL/GenBank/DDBJ databases">
        <authorList>
            <person name="Waterbury J."/>
            <person name="Ferriera S."/>
            <person name="Johnson J."/>
            <person name="Kravitz S."/>
            <person name="Halpern A."/>
            <person name="Remington K."/>
            <person name="Beeson K."/>
            <person name="Tran B."/>
            <person name="Rogers Y.-H."/>
            <person name="Friedman R."/>
            <person name="Venter J.C."/>
        </authorList>
    </citation>
    <scope>NUCLEOTIDE SEQUENCE [LARGE SCALE GENOMIC DNA]</scope>
    <source>
        <strain evidence="11 12">Nb-231</strain>
    </source>
</reference>
<comment type="subcellular location">
    <subcellularLocation>
        <location evidence="1 10">Periplasm</location>
    </subcellularLocation>
</comment>
<dbReference type="InterPro" id="IPR004564">
    <property type="entry name" value="OM_lipoprot_carrier_LolA-like"/>
</dbReference>
<evidence type="ECO:0000256" key="5">
    <source>
        <dbReference type="ARBA" id="ARBA00022448"/>
    </source>
</evidence>
<dbReference type="Proteomes" id="UP000003374">
    <property type="component" value="Unassembled WGS sequence"/>
</dbReference>
<evidence type="ECO:0000256" key="6">
    <source>
        <dbReference type="ARBA" id="ARBA00022729"/>
    </source>
</evidence>
<keyword evidence="6" id="KW-0732">Signal</keyword>
<dbReference type="Gene3D" id="2.50.20.10">
    <property type="entry name" value="Lipoprotein localisation LolA/LolB/LppX"/>
    <property type="match status" value="1"/>
</dbReference>
<dbReference type="RefSeq" id="WP_004998535.1">
    <property type="nucleotide sequence ID" value="NZ_CH672427.1"/>
</dbReference>
<evidence type="ECO:0000256" key="8">
    <source>
        <dbReference type="ARBA" id="ARBA00022927"/>
    </source>
</evidence>
<evidence type="ECO:0000256" key="1">
    <source>
        <dbReference type="ARBA" id="ARBA00004418"/>
    </source>
</evidence>
<gene>
    <name evidence="10" type="primary">lolA</name>
    <name evidence="11" type="ORF">NB231_00110</name>
</gene>
<dbReference type="EMBL" id="AAOF01000014">
    <property type="protein sequence ID" value="EAR20941.1"/>
    <property type="molecule type" value="Genomic_DNA"/>
</dbReference>
<comment type="subunit">
    <text evidence="3 10">Monomer.</text>
</comment>
<comment type="similarity">
    <text evidence="2 10">Belongs to the LolA family.</text>
</comment>
<dbReference type="CDD" id="cd16325">
    <property type="entry name" value="LolA"/>
    <property type="match status" value="1"/>
</dbReference>
<dbReference type="InterPro" id="IPR029046">
    <property type="entry name" value="LolA/LolB/LppX"/>
</dbReference>
<dbReference type="Pfam" id="PF03548">
    <property type="entry name" value="LolA"/>
    <property type="match status" value="1"/>
</dbReference>
<dbReference type="HAMAP" id="MF_00240">
    <property type="entry name" value="LolA"/>
    <property type="match status" value="1"/>
</dbReference>
<dbReference type="eggNOG" id="COG2834">
    <property type="taxonomic scope" value="Bacteria"/>
</dbReference>
<evidence type="ECO:0000256" key="4">
    <source>
        <dbReference type="ARBA" id="ARBA00014035"/>
    </source>
</evidence>
<dbReference type="SUPFAM" id="SSF89392">
    <property type="entry name" value="Prokaryotic lipoproteins and lipoprotein localization factors"/>
    <property type="match status" value="1"/>
</dbReference>
<proteinExistence type="inferred from homology"/>
<dbReference type="InterPro" id="IPR018323">
    <property type="entry name" value="OM_lipoprot_carrier_LolA_Pbac"/>
</dbReference>
<comment type="caution">
    <text evidence="11">The sequence shown here is derived from an EMBL/GenBank/DDBJ whole genome shotgun (WGS) entry which is preliminary data.</text>
</comment>
<evidence type="ECO:0000256" key="9">
    <source>
        <dbReference type="ARBA" id="ARBA00023186"/>
    </source>
</evidence>
<evidence type="ECO:0000256" key="2">
    <source>
        <dbReference type="ARBA" id="ARBA00007615"/>
    </source>
</evidence>
<dbReference type="GO" id="GO:0044874">
    <property type="term" value="P:lipoprotein localization to outer membrane"/>
    <property type="evidence" value="ECO:0007669"/>
    <property type="project" value="UniProtKB-UniRule"/>
</dbReference>
<dbReference type="NCBIfam" id="TIGR00547">
    <property type="entry name" value="lolA"/>
    <property type="match status" value="1"/>
</dbReference>
<keyword evidence="8 10" id="KW-0653">Protein transport</keyword>
<evidence type="ECO:0000256" key="7">
    <source>
        <dbReference type="ARBA" id="ARBA00022764"/>
    </source>
</evidence>
<dbReference type="GO" id="GO:0042953">
    <property type="term" value="P:lipoprotein transport"/>
    <property type="evidence" value="ECO:0007669"/>
    <property type="project" value="InterPro"/>
</dbReference>
<organism evidence="11 12">
    <name type="scientific">Nitrococcus mobilis Nb-231</name>
    <dbReference type="NCBI Taxonomy" id="314278"/>
    <lineage>
        <taxon>Bacteria</taxon>
        <taxon>Pseudomonadati</taxon>
        <taxon>Pseudomonadota</taxon>
        <taxon>Gammaproteobacteria</taxon>
        <taxon>Chromatiales</taxon>
        <taxon>Ectothiorhodospiraceae</taxon>
        <taxon>Nitrococcus</taxon>
    </lineage>
</organism>
<accession>A4BTI5</accession>